<dbReference type="Pfam" id="PF06176">
    <property type="entry name" value="WaaY"/>
    <property type="match status" value="1"/>
</dbReference>
<accession>A0A2A5Q8N8</accession>
<protein>
    <submittedName>
        <fullName evidence="1">Lipopolysaccharide core biosynthesis protein</fullName>
    </submittedName>
</protein>
<dbReference type="RefSeq" id="WP_004906179.1">
    <property type="nucleotide sequence ID" value="NZ_AP022371.1"/>
</dbReference>
<dbReference type="InterPro" id="IPR011009">
    <property type="entry name" value="Kinase-like_dom_sf"/>
</dbReference>
<gene>
    <name evidence="1" type="ORF">CHI95_21535</name>
</gene>
<dbReference type="SUPFAM" id="SSF56112">
    <property type="entry name" value="Protein kinase-like (PK-like)"/>
    <property type="match status" value="1"/>
</dbReference>
<dbReference type="EMBL" id="NOWC01000036">
    <property type="protein sequence ID" value="OZS72463.1"/>
    <property type="molecule type" value="Genomic_DNA"/>
</dbReference>
<evidence type="ECO:0000313" key="2">
    <source>
        <dbReference type="Proteomes" id="UP000216001"/>
    </source>
</evidence>
<dbReference type="Proteomes" id="UP000216001">
    <property type="component" value="Unassembled WGS sequence"/>
</dbReference>
<dbReference type="STRING" id="587.RB151_044520"/>
<proteinExistence type="predicted"/>
<comment type="caution">
    <text evidence="1">The sequence shown here is derived from an EMBL/GenBank/DDBJ whole genome shotgun (WGS) entry which is preliminary data.</text>
</comment>
<sequence length="234" mass="27352">MQKIIKKQRDGFITFQKEGEIDFWQIVNDYIDGKIAGKNLSSGNIERSVARIHVNGQSYIIKCEKERDKRIEKRLMHIISGPFYSRLLKRLVTAQNNGCTVTNDIYFVAEKMVGRESVETWIIAEYVEGTVLSEVDDIKPYYAEMKVIINQLHWYGLSSNDIHAGNFVITNEGLKVIDLSDYGNFAICKANDLIALQRFYGIEPDSKNFVYRFIRFRDHFRHWSRKIRGKKTRL</sequence>
<name>A0A2A5Q8N8_PRORE</name>
<evidence type="ECO:0000313" key="1">
    <source>
        <dbReference type="EMBL" id="OZS72463.1"/>
    </source>
</evidence>
<reference evidence="1 2" key="1">
    <citation type="submission" date="2017-07" db="EMBL/GenBank/DDBJ databases">
        <title>blaIMP-27 on transferable plasmids in Proteus mirabilis and Providencia rettgeri.</title>
        <authorList>
            <person name="Potter R."/>
        </authorList>
    </citation>
    <scope>NUCLEOTIDE SEQUENCE [LARGE SCALE GENOMIC DNA]</scope>
    <source>
        <strain evidence="1 2">PR1</strain>
    </source>
</reference>
<dbReference type="AlphaFoldDB" id="A0A2A5Q8N8"/>
<organism evidence="1 2">
    <name type="scientific">Providencia rettgeri</name>
    <dbReference type="NCBI Taxonomy" id="587"/>
    <lineage>
        <taxon>Bacteria</taxon>
        <taxon>Pseudomonadati</taxon>
        <taxon>Pseudomonadota</taxon>
        <taxon>Gammaproteobacteria</taxon>
        <taxon>Enterobacterales</taxon>
        <taxon>Morganellaceae</taxon>
        <taxon>Providencia</taxon>
    </lineage>
</organism>
<dbReference type="InterPro" id="IPR009330">
    <property type="entry name" value="LipoPS_heptP_kinase"/>
</dbReference>